<dbReference type="Proteomes" id="UP000660262">
    <property type="component" value="Unassembled WGS sequence"/>
</dbReference>
<feature type="region of interest" description="Disordered" evidence="8">
    <location>
        <begin position="1"/>
        <end position="90"/>
    </location>
</feature>
<evidence type="ECO:0000256" key="3">
    <source>
        <dbReference type="ARBA" id="ARBA00022679"/>
    </source>
</evidence>
<dbReference type="PROSITE" id="PS01131">
    <property type="entry name" value="RRNA_A_DIMETH"/>
    <property type="match status" value="1"/>
</dbReference>
<evidence type="ECO:0000313" key="10">
    <source>
        <dbReference type="EMBL" id="GHP10942.1"/>
    </source>
</evidence>
<dbReference type="EC" id="2.1.1.-" evidence="7"/>
<evidence type="ECO:0000256" key="1">
    <source>
        <dbReference type="ARBA" id="ARBA00022552"/>
    </source>
</evidence>
<sequence>MPLQHVSMMQSSSPHGSRPFVRCSRGSHVRVHASSSPRNSSGSSSFEKKKKSKDKSSRHPRHPPQLHPGMPGSGWEPWRKKESGKKQVLPQHMRLSLQKTKQFLIQANHNPKKALGQNFMLDENVLRKVTKAADVQADDVVVEIGPGTGNLTTHLLEAGARVLAIEKDDALVDVVRVRFQQEIQSGQLSVLHADVLHVDVEEAAYAFATGESVSTPDVAERGDAMERTRRPTYQLTRTLPPTGRAKVVANLPYNLTKDVLMRLLPLGGILTDVVVMLQDEAARRWSEASPGDADYRGVSVLARFYADPSYAFFIPRNAFYPAPHVDSACVRFALRDPDAWVGGDNDEDVPRLKRVRALSKLVNAGFTSRRKMLRNTLQGGAFGGAPEVLAALEQAGLDVDARPQDIDAAGFGRLAAALESKQKQAS</sequence>
<dbReference type="GO" id="GO:0003723">
    <property type="term" value="F:RNA binding"/>
    <property type="evidence" value="ECO:0007669"/>
    <property type="project" value="UniProtKB-UniRule"/>
</dbReference>
<feature type="domain" description="Ribosomal RNA adenine methylase transferase N-terminal" evidence="9">
    <location>
        <begin position="125"/>
        <end position="336"/>
    </location>
</feature>
<comment type="caution">
    <text evidence="10">The sequence shown here is derived from an EMBL/GenBank/DDBJ whole genome shotgun (WGS) entry which is preliminary data.</text>
</comment>
<keyword evidence="2 6" id="KW-0489">Methyltransferase</keyword>
<evidence type="ECO:0000256" key="7">
    <source>
        <dbReference type="RuleBase" id="RU362106"/>
    </source>
</evidence>
<keyword evidence="1 7" id="KW-0698">rRNA processing</keyword>
<dbReference type="InterPro" id="IPR029063">
    <property type="entry name" value="SAM-dependent_MTases_sf"/>
</dbReference>
<evidence type="ECO:0000256" key="8">
    <source>
        <dbReference type="SAM" id="MobiDB-lite"/>
    </source>
</evidence>
<dbReference type="PROSITE" id="PS51689">
    <property type="entry name" value="SAM_RNA_A_N6_MT"/>
    <property type="match status" value="1"/>
</dbReference>
<feature type="binding site" evidence="6">
    <location>
        <position position="120"/>
    </location>
    <ligand>
        <name>S-adenosyl-L-methionine</name>
        <dbReference type="ChEBI" id="CHEBI:59789"/>
    </ligand>
</feature>
<keyword evidence="11" id="KW-1185">Reference proteome</keyword>
<feature type="binding site" evidence="6">
    <location>
        <position position="194"/>
    </location>
    <ligand>
        <name>S-adenosyl-L-methionine</name>
        <dbReference type="ChEBI" id="CHEBI:59789"/>
    </ligand>
</feature>
<dbReference type="SUPFAM" id="SSF53335">
    <property type="entry name" value="S-adenosyl-L-methionine-dependent methyltransferases"/>
    <property type="match status" value="1"/>
</dbReference>
<keyword evidence="4 6" id="KW-0949">S-adenosyl-L-methionine</keyword>
<keyword evidence="5 6" id="KW-0694">RNA-binding</keyword>
<dbReference type="PANTHER" id="PTHR11727:SF27">
    <property type="entry name" value="RIBOSOMAL RNA SMALL SUBUNIT METHYLTRANSFERASE, CHLOROPLASTIC"/>
    <property type="match status" value="1"/>
</dbReference>
<accession>A0A830HV09</accession>
<evidence type="ECO:0000259" key="9">
    <source>
        <dbReference type="SMART" id="SM00650"/>
    </source>
</evidence>
<dbReference type="Pfam" id="PF00398">
    <property type="entry name" value="RrnaAD"/>
    <property type="match status" value="1"/>
</dbReference>
<dbReference type="CDD" id="cd02440">
    <property type="entry name" value="AdoMet_MTases"/>
    <property type="match status" value="1"/>
</dbReference>
<dbReference type="OrthoDB" id="74991at2759"/>
<dbReference type="Gene3D" id="3.40.50.150">
    <property type="entry name" value="Vaccinia Virus protein VP39"/>
    <property type="match status" value="1"/>
</dbReference>
<reference evidence="10" key="1">
    <citation type="submission" date="2020-10" db="EMBL/GenBank/DDBJ databases">
        <title>Unveiling of a novel bifunctional photoreceptor, Dualchrome1, isolated from a cosmopolitan green alga.</title>
        <authorList>
            <person name="Suzuki S."/>
            <person name="Kawachi M."/>
        </authorList>
    </citation>
    <scope>NUCLEOTIDE SEQUENCE</scope>
    <source>
        <strain evidence="10">NIES 2893</strain>
    </source>
</reference>
<evidence type="ECO:0000256" key="5">
    <source>
        <dbReference type="ARBA" id="ARBA00022884"/>
    </source>
</evidence>
<feature type="compositionally biased region" description="Low complexity" evidence="8">
    <location>
        <begin position="34"/>
        <end position="45"/>
    </location>
</feature>
<dbReference type="AlphaFoldDB" id="A0A830HV09"/>
<dbReference type="PANTHER" id="PTHR11727">
    <property type="entry name" value="DIMETHYLADENOSINE TRANSFERASE"/>
    <property type="match status" value="1"/>
</dbReference>
<dbReference type="HAMAP" id="MF_00607">
    <property type="entry name" value="16SrRNA_methyltr_A"/>
    <property type="match status" value="1"/>
</dbReference>
<dbReference type="SMART" id="SM00650">
    <property type="entry name" value="rADc"/>
    <property type="match status" value="1"/>
</dbReference>
<protein>
    <recommendedName>
        <fullName evidence="7">rRNA adenine N(6)-methyltransferase</fullName>
        <ecNumber evidence="7">2.1.1.-</ecNumber>
    </recommendedName>
</protein>
<dbReference type="InterPro" id="IPR020596">
    <property type="entry name" value="rRNA_Ade_Mease_Trfase_CS"/>
</dbReference>
<feature type="binding site" evidence="6">
    <location>
        <position position="145"/>
    </location>
    <ligand>
        <name>S-adenosyl-L-methionine</name>
        <dbReference type="ChEBI" id="CHEBI:59789"/>
    </ligand>
</feature>
<gene>
    <name evidence="10" type="ORF">PPROV_000967200</name>
</gene>
<dbReference type="EMBL" id="BNJQ01000032">
    <property type="protein sequence ID" value="GHP10942.1"/>
    <property type="molecule type" value="Genomic_DNA"/>
</dbReference>
<feature type="binding site" evidence="6">
    <location>
        <position position="250"/>
    </location>
    <ligand>
        <name>S-adenosyl-L-methionine</name>
        <dbReference type="ChEBI" id="CHEBI:59789"/>
    </ligand>
</feature>
<evidence type="ECO:0000313" key="11">
    <source>
        <dbReference type="Proteomes" id="UP000660262"/>
    </source>
</evidence>
<dbReference type="Gene3D" id="1.10.8.100">
    <property type="entry name" value="Ribosomal RNA adenine dimethylase-like, domain 2"/>
    <property type="match status" value="1"/>
</dbReference>
<dbReference type="InterPro" id="IPR001737">
    <property type="entry name" value="KsgA/Erm"/>
</dbReference>
<feature type="compositionally biased region" description="Basic residues" evidence="8">
    <location>
        <begin position="48"/>
        <end position="64"/>
    </location>
</feature>
<evidence type="ECO:0000256" key="6">
    <source>
        <dbReference type="PROSITE-ProRule" id="PRU01026"/>
    </source>
</evidence>
<feature type="binding site" evidence="6">
    <location>
        <position position="118"/>
    </location>
    <ligand>
        <name>S-adenosyl-L-methionine</name>
        <dbReference type="ChEBI" id="CHEBI:59789"/>
    </ligand>
</feature>
<evidence type="ECO:0000256" key="2">
    <source>
        <dbReference type="ARBA" id="ARBA00022603"/>
    </source>
</evidence>
<name>A0A830HV09_9CHLO</name>
<organism evidence="10 11">
    <name type="scientific">Pycnococcus provasolii</name>
    <dbReference type="NCBI Taxonomy" id="41880"/>
    <lineage>
        <taxon>Eukaryota</taxon>
        <taxon>Viridiplantae</taxon>
        <taxon>Chlorophyta</taxon>
        <taxon>Pseudoscourfieldiophyceae</taxon>
        <taxon>Pseudoscourfieldiales</taxon>
        <taxon>Pycnococcaceae</taxon>
        <taxon>Pycnococcus</taxon>
    </lineage>
</organism>
<comment type="similarity">
    <text evidence="6 7">Belongs to the class I-like SAM-binding methyltransferase superfamily. rRNA adenine N(6)-methyltransferase family.</text>
</comment>
<keyword evidence="3 6" id="KW-0808">Transferase</keyword>
<dbReference type="InterPro" id="IPR023165">
    <property type="entry name" value="rRNA_Ade_diMease-like_C"/>
</dbReference>
<dbReference type="InterPro" id="IPR011530">
    <property type="entry name" value="rRNA_adenine_dimethylase"/>
</dbReference>
<dbReference type="GO" id="GO:0000179">
    <property type="term" value="F:rRNA (adenine-N6,N6-)-dimethyltransferase activity"/>
    <property type="evidence" value="ECO:0007669"/>
    <property type="project" value="UniProtKB-UniRule"/>
</dbReference>
<proteinExistence type="inferred from homology"/>
<feature type="binding site" evidence="6">
    <location>
        <position position="166"/>
    </location>
    <ligand>
        <name>S-adenosyl-L-methionine</name>
        <dbReference type="ChEBI" id="CHEBI:59789"/>
    </ligand>
</feature>
<dbReference type="InterPro" id="IPR020598">
    <property type="entry name" value="rRNA_Ade_methylase_Trfase_N"/>
</dbReference>
<evidence type="ECO:0000256" key="4">
    <source>
        <dbReference type="ARBA" id="ARBA00022691"/>
    </source>
</evidence>